<comment type="caution">
    <text evidence="2">The sequence shown here is derived from an EMBL/GenBank/DDBJ whole genome shotgun (WGS) entry which is preliminary data.</text>
</comment>
<evidence type="ECO:0000256" key="1">
    <source>
        <dbReference type="SAM" id="MobiDB-lite"/>
    </source>
</evidence>
<dbReference type="NCBIfam" id="TIGR04137">
    <property type="entry name" value="Chlam_Ver_rRNA"/>
    <property type="match status" value="1"/>
</dbReference>
<proteinExistence type="predicted"/>
<sequence length="51" mass="5959">MSQHPSFGGKGQVKAKKNVRKRYERIRSLKEKGKWKEDQSVFGLPKTIIEE</sequence>
<organism evidence="2">
    <name type="scientific">marine sediment metagenome</name>
    <dbReference type="NCBI Taxonomy" id="412755"/>
    <lineage>
        <taxon>unclassified sequences</taxon>
        <taxon>metagenomes</taxon>
        <taxon>ecological metagenomes</taxon>
    </lineage>
</organism>
<evidence type="ECO:0008006" key="3">
    <source>
        <dbReference type="Google" id="ProtNLM"/>
    </source>
</evidence>
<dbReference type="InterPro" id="IPR026405">
    <property type="entry name" value="Chlam/Ver/Plancto_rRNA"/>
</dbReference>
<dbReference type="AlphaFoldDB" id="X0W4J1"/>
<feature type="region of interest" description="Disordered" evidence="1">
    <location>
        <begin position="1"/>
        <end position="21"/>
    </location>
</feature>
<dbReference type="EMBL" id="BARS01030238">
    <property type="protein sequence ID" value="GAG19513.1"/>
    <property type="molecule type" value="Genomic_DNA"/>
</dbReference>
<evidence type="ECO:0000313" key="2">
    <source>
        <dbReference type="EMBL" id="GAG19513.1"/>
    </source>
</evidence>
<name>X0W4J1_9ZZZZ</name>
<gene>
    <name evidence="2" type="ORF">S01H1_47179</name>
</gene>
<accession>X0W4J1</accession>
<reference evidence="2" key="1">
    <citation type="journal article" date="2014" name="Front. Microbiol.">
        <title>High frequency of phylogenetically diverse reductive dehalogenase-homologous genes in deep subseafloor sedimentary metagenomes.</title>
        <authorList>
            <person name="Kawai M."/>
            <person name="Futagami T."/>
            <person name="Toyoda A."/>
            <person name="Takaki Y."/>
            <person name="Nishi S."/>
            <person name="Hori S."/>
            <person name="Arai W."/>
            <person name="Tsubouchi T."/>
            <person name="Morono Y."/>
            <person name="Uchiyama I."/>
            <person name="Ito T."/>
            <person name="Fujiyama A."/>
            <person name="Inagaki F."/>
            <person name="Takami H."/>
        </authorList>
    </citation>
    <scope>NUCLEOTIDE SEQUENCE</scope>
    <source>
        <strain evidence="2">Expedition CK06-06</strain>
    </source>
</reference>
<protein>
    <recommendedName>
        <fullName evidence="3">Small basic protein</fullName>
    </recommendedName>
</protein>